<protein>
    <recommendedName>
        <fullName evidence="4">Phospholipase-like protein</fullName>
    </recommendedName>
</protein>
<dbReference type="OrthoDB" id="1096033at2759"/>
<evidence type="ECO:0000313" key="3">
    <source>
        <dbReference type="Proteomes" id="UP000075243"/>
    </source>
</evidence>
<dbReference type="PANTHER" id="PTHR35358">
    <property type="entry name" value="OS06G0711100 PROTEIN"/>
    <property type="match status" value="1"/>
</dbReference>
<keyword evidence="3" id="KW-1185">Reference proteome</keyword>
<evidence type="ECO:0000313" key="2">
    <source>
        <dbReference type="EMBL" id="KYP67596.1"/>
    </source>
</evidence>
<dbReference type="Proteomes" id="UP000075243">
    <property type="component" value="Chromosome 5"/>
</dbReference>
<evidence type="ECO:0000256" key="1">
    <source>
        <dbReference type="SAM" id="Coils"/>
    </source>
</evidence>
<dbReference type="PANTHER" id="PTHR35358:SF10">
    <property type="entry name" value="PLANT PHOSPHOLIPASE-LIKE PROTEIN"/>
    <property type="match status" value="1"/>
</dbReference>
<dbReference type="AlphaFoldDB" id="A0A151TKS3"/>
<sequence>MVGHQSSLFSLDLTKMVNMWDNEGDDEVNSIGQSPPMETVEGYQVKPEYVPILRKVFTKYGDVFKNSLVSTMTFRSMLLEMICHMISDLLDKNLDRISENELHNMIALANEIKNMKVNIEWLHIRLEEILEARQNLKQSGKLKEKKDSNKKVIETVKRELEECEAKKKALTAMLQSICDKETACKETLAIAEDESIKIDETVTYAKTKVRRFFKCSLVDGLL</sequence>
<dbReference type="EMBL" id="CM003607">
    <property type="protein sequence ID" value="KYP67596.1"/>
    <property type="molecule type" value="Genomic_DNA"/>
</dbReference>
<reference evidence="2 3" key="1">
    <citation type="journal article" date="2012" name="Nat. Biotechnol.">
        <title>Draft genome sequence of pigeonpea (Cajanus cajan), an orphan legume crop of resource-poor farmers.</title>
        <authorList>
            <person name="Varshney R.K."/>
            <person name="Chen W."/>
            <person name="Li Y."/>
            <person name="Bharti A.K."/>
            <person name="Saxena R.K."/>
            <person name="Schlueter J.A."/>
            <person name="Donoghue M.T."/>
            <person name="Azam S."/>
            <person name="Fan G."/>
            <person name="Whaley A.M."/>
            <person name="Farmer A.D."/>
            <person name="Sheridan J."/>
            <person name="Iwata A."/>
            <person name="Tuteja R."/>
            <person name="Penmetsa R.V."/>
            <person name="Wu W."/>
            <person name="Upadhyaya H.D."/>
            <person name="Yang S.P."/>
            <person name="Shah T."/>
            <person name="Saxena K.B."/>
            <person name="Michael T."/>
            <person name="McCombie W.R."/>
            <person name="Yang B."/>
            <person name="Zhang G."/>
            <person name="Yang H."/>
            <person name="Wang J."/>
            <person name="Spillane C."/>
            <person name="Cook D.R."/>
            <person name="May G.D."/>
            <person name="Xu X."/>
            <person name="Jackson S.A."/>
        </authorList>
    </citation>
    <scope>NUCLEOTIDE SEQUENCE [LARGE SCALE GENOMIC DNA]</scope>
    <source>
        <strain evidence="3">cv. Asha</strain>
    </source>
</reference>
<accession>A0A151TKS3</accession>
<dbReference type="Gramene" id="C.cajan_23260.t">
    <property type="protein sequence ID" value="C.cajan_23260.t.cds1"/>
    <property type="gene ID" value="C.cajan_23260"/>
</dbReference>
<dbReference type="OMA" id="HWNSAYS"/>
<evidence type="ECO:0008006" key="4">
    <source>
        <dbReference type="Google" id="ProtNLM"/>
    </source>
</evidence>
<gene>
    <name evidence="2" type="ORF">KK1_023940</name>
</gene>
<feature type="coiled-coil region" evidence="1">
    <location>
        <begin position="146"/>
        <end position="180"/>
    </location>
</feature>
<dbReference type="STRING" id="3821.A0A151TKS3"/>
<keyword evidence="1" id="KW-0175">Coiled coil</keyword>
<name>A0A151TKS3_CAJCA</name>
<proteinExistence type="predicted"/>
<organism evidence="2 3">
    <name type="scientific">Cajanus cajan</name>
    <name type="common">Pigeon pea</name>
    <name type="synonym">Cajanus indicus</name>
    <dbReference type="NCBI Taxonomy" id="3821"/>
    <lineage>
        <taxon>Eukaryota</taxon>
        <taxon>Viridiplantae</taxon>
        <taxon>Streptophyta</taxon>
        <taxon>Embryophyta</taxon>
        <taxon>Tracheophyta</taxon>
        <taxon>Spermatophyta</taxon>
        <taxon>Magnoliopsida</taxon>
        <taxon>eudicotyledons</taxon>
        <taxon>Gunneridae</taxon>
        <taxon>Pentapetalae</taxon>
        <taxon>rosids</taxon>
        <taxon>fabids</taxon>
        <taxon>Fabales</taxon>
        <taxon>Fabaceae</taxon>
        <taxon>Papilionoideae</taxon>
        <taxon>50 kb inversion clade</taxon>
        <taxon>NPAAA clade</taxon>
        <taxon>indigoferoid/millettioid clade</taxon>
        <taxon>Phaseoleae</taxon>
        <taxon>Cajanus</taxon>
    </lineage>
</organism>
<dbReference type="Pfam" id="PF05278">
    <property type="entry name" value="PEARLI-4"/>
    <property type="match status" value="1"/>
</dbReference>
<dbReference type="InterPro" id="IPR007942">
    <property type="entry name" value="PLipase-like"/>
</dbReference>